<feature type="transmembrane region" description="Helical" evidence="7">
    <location>
        <begin position="280"/>
        <end position="306"/>
    </location>
</feature>
<dbReference type="GO" id="GO:0005886">
    <property type="term" value="C:plasma membrane"/>
    <property type="evidence" value="ECO:0007669"/>
    <property type="project" value="TreeGrafter"/>
</dbReference>
<evidence type="ECO:0000256" key="3">
    <source>
        <dbReference type="ARBA" id="ARBA00022692"/>
    </source>
</evidence>
<dbReference type="GeneID" id="28849216"/>
<name>A0A179FHF5_METCM</name>
<evidence type="ECO:0000313" key="9">
    <source>
        <dbReference type="EMBL" id="OAQ64952.1"/>
    </source>
</evidence>
<feature type="transmembrane region" description="Helical" evidence="7">
    <location>
        <begin position="464"/>
        <end position="488"/>
    </location>
</feature>
<accession>A0A179FHF5</accession>
<evidence type="ECO:0000313" key="10">
    <source>
        <dbReference type="Proteomes" id="UP000078397"/>
    </source>
</evidence>
<dbReference type="InterPro" id="IPR011701">
    <property type="entry name" value="MFS"/>
</dbReference>
<keyword evidence="4 7" id="KW-1133">Transmembrane helix</keyword>
<feature type="region of interest" description="Disordered" evidence="6">
    <location>
        <begin position="1"/>
        <end position="29"/>
    </location>
</feature>
<feature type="transmembrane region" description="Helical" evidence="7">
    <location>
        <begin position="372"/>
        <end position="391"/>
    </location>
</feature>
<evidence type="ECO:0000256" key="4">
    <source>
        <dbReference type="ARBA" id="ARBA00022989"/>
    </source>
</evidence>
<evidence type="ECO:0000256" key="5">
    <source>
        <dbReference type="ARBA" id="ARBA00023136"/>
    </source>
</evidence>
<dbReference type="PANTHER" id="PTHR23502">
    <property type="entry name" value="MAJOR FACILITATOR SUPERFAMILY"/>
    <property type="match status" value="1"/>
</dbReference>
<feature type="domain" description="Major facilitator superfamily (MFS) profile" evidence="8">
    <location>
        <begin position="41"/>
        <end position="495"/>
    </location>
</feature>
<evidence type="ECO:0000256" key="2">
    <source>
        <dbReference type="ARBA" id="ARBA00022448"/>
    </source>
</evidence>
<dbReference type="InterPro" id="IPR020846">
    <property type="entry name" value="MFS_dom"/>
</dbReference>
<organism evidence="9 10">
    <name type="scientific">Pochonia chlamydosporia 170</name>
    <dbReference type="NCBI Taxonomy" id="1380566"/>
    <lineage>
        <taxon>Eukaryota</taxon>
        <taxon>Fungi</taxon>
        <taxon>Dikarya</taxon>
        <taxon>Ascomycota</taxon>
        <taxon>Pezizomycotina</taxon>
        <taxon>Sordariomycetes</taxon>
        <taxon>Hypocreomycetidae</taxon>
        <taxon>Hypocreales</taxon>
        <taxon>Clavicipitaceae</taxon>
        <taxon>Pochonia</taxon>
    </lineage>
</organism>
<dbReference type="SUPFAM" id="SSF103473">
    <property type="entry name" value="MFS general substrate transporter"/>
    <property type="match status" value="1"/>
</dbReference>
<dbReference type="Gene3D" id="1.20.1720.10">
    <property type="entry name" value="Multidrug resistance protein D"/>
    <property type="match status" value="1"/>
</dbReference>
<feature type="compositionally biased region" description="Basic and acidic residues" evidence="6">
    <location>
        <begin position="1"/>
        <end position="18"/>
    </location>
</feature>
<dbReference type="GO" id="GO:0022857">
    <property type="term" value="F:transmembrane transporter activity"/>
    <property type="evidence" value="ECO:0007669"/>
    <property type="project" value="InterPro"/>
</dbReference>
<feature type="transmembrane region" description="Helical" evidence="7">
    <location>
        <begin position="193"/>
        <end position="215"/>
    </location>
</feature>
<evidence type="ECO:0000256" key="6">
    <source>
        <dbReference type="SAM" id="MobiDB-lite"/>
    </source>
</evidence>
<dbReference type="PROSITE" id="PS50850">
    <property type="entry name" value="MFS"/>
    <property type="match status" value="1"/>
</dbReference>
<dbReference type="OrthoDB" id="440553at2759"/>
<keyword evidence="3 7" id="KW-0812">Transmembrane</keyword>
<feature type="transmembrane region" description="Helical" evidence="7">
    <location>
        <begin position="165"/>
        <end position="187"/>
    </location>
</feature>
<dbReference type="EMBL" id="LSBJ02000005">
    <property type="protein sequence ID" value="OAQ64952.1"/>
    <property type="molecule type" value="Genomic_DNA"/>
</dbReference>
<dbReference type="STRING" id="1380566.A0A179FHF5"/>
<evidence type="ECO:0000259" key="8">
    <source>
        <dbReference type="PROSITE" id="PS50850"/>
    </source>
</evidence>
<feature type="transmembrane region" description="Helical" evidence="7">
    <location>
        <begin position="132"/>
        <end position="153"/>
    </location>
</feature>
<dbReference type="Proteomes" id="UP000078397">
    <property type="component" value="Unassembled WGS sequence"/>
</dbReference>
<feature type="transmembrane region" description="Helical" evidence="7">
    <location>
        <begin position="397"/>
        <end position="414"/>
    </location>
</feature>
<dbReference type="PANTHER" id="PTHR23502:SF51">
    <property type="entry name" value="QUINIDINE RESISTANCE PROTEIN 1-RELATED"/>
    <property type="match status" value="1"/>
</dbReference>
<dbReference type="RefSeq" id="XP_018142266.1">
    <property type="nucleotide sequence ID" value="XM_018285222.1"/>
</dbReference>
<gene>
    <name evidence="9" type="ORF">VFPPC_06133</name>
</gene>
<keyword evidence="5 7" id="KW-0472">Membrane</keyword>
<dbReference type="Pfam" id="PF07690">
    <property type="entry name" value="MFS_1"/>
    <property type="match status" value="1"/>
</dbReference>
<dbReference type="AlphaFoldDB" id="A0A179FHF5"/>
<feature type="transmembrane region" description="Helical" evidence="7">
    <location>
        <begin position="434"/>
        <end position="458"/>
    </location>
</feature>
<dbReference type="InterPro" id="IPR036259">
    <property type="entry name" value="MFS_trans_sf"/>
</dbReference>
<feature type="transmembrane region" description="Helical" evidence="7">
    <location>
        <begin position="312"/>
        <end position="333"/>
    </location>
</feature>
<keyword evidence="2" id="KW-0813">Transport</keyword>
<feature type="transmembrane region" description="Helical" evidence="7">
    <location>
        <begin position="107"/>
        <end position="126"/>
    </location>
</feature>
<reference evidence="9 10" key="1">
    <citation type="journal article" date="2016" name="PLoS Pathog.">
        <title>Biosynthesis of antibiotic leucinostatins in bio-control fungus Purpureocillium lilacinum and their inhibition on phytophthora revealed by genome mining.</title>
        <authorList>
            <person name="Wang G."/>
            <person name="Liu Z."/>
            <person name="Lin R."/>
            <person name="Li E."/>
            <person name="Mao Z."/>
            <person name="Ling J."/>
            <person name="Yang Y."/>
            <person name="Yin W.B."/>
            <person name="Xie B."/>
        </authorList>
    </citation>
    <scope>NUCLEOTIDE SEQUENCE [LARGE SCALE GENOMIC DNA]</scope>
    <source>
        <strain evidence="9">170</strain>
    </source>
</reference>
<evidence type="ECO:0000256" key="1">
    <source>
        <dbReference type="ARBA" id="ARBA00004141"/>
    </source>
</evidence>
<proteinExistence type="predicted"/>
<keyword evidence="10" id="KW-1185">Reference proteome</keyword>
<protein>
    <submittedName>
        <fullName evidence="9">MFS multidrug transporter</fullName>
    </submittedName>
</protein>
<feature type="transmembrane region" description="Helical" evidence="7">
    <location>
        <begin position="76"/>
        <end position="95"/>
    </location>
</feature>
<comment type="caution">
    <text evidence="9">The sequence shown here is derived from an EMBL/GenBank/DDBJ whole genome shotgun (WGS) entry which is preliminary data.</text>
</comment>
<dbReference type="KEGG" id="pchm:VFPPC_06133"/>
<evidence type="ECO:0000256" key="7">
    <source>
        <dbReference type="SAM" id="Phobius"/>
    </source>
</evidence>
<comment type="subcellular location">
    <subcellularLocation>
        <location evidence="1">Membrane</location>
        <topology evidence="1">Multi-pass membrane protein</topology>
    </subcellularLocation>
</comment>
<sequence>MAKELLPDTTRHPSRHEDHEDEEPTQLPPYCALPQTEKVGYIILASLVTTLGPLSGNIYLPALDSLSRDLHTSHSTINLSITLFLIFQGLAPLLTANLSEHNGRRPILLVCLASYVLVNVALSLQTNVPALFVLRCLQSVGSSGVSVVAMAVIADLVTRADRGKYVAYASIGMTVAPVLGPVLGGVFTQFLGWRSIFVFLAILATLLAAMILAVMPETCRGIVGNGSIRPQWWNRSCRQRFWPETIPDSRHDQDPSTQLRIRRRPSLWDTFHVMRDPSTALVISAGMLMMSGHMAILVSIPLLFAANYGFNSLHIGLCYLPYAVGGLVARWTVGSLADRNYRRHGTRAGLRIVQNHQAPEELQAIPLERVRLQLTLPFLYASALLVTLYGWLLHARVHVAGVFVLLSLLGNTLTGTQNTLNMLLIDLNAERPAVAIASIALFRSLSGAGVVAATLPVIRCIGVGWAATVIAGFWLTASLALWLVYMYGHQWRESRRDRAG</sequence>
<feature type="transmembrane region" description="Helical" evidence="7">
    <location>
        <begin position="39"/>
        <end position="56"/>
    </location>
</feature>